<proteinExistence type="predicted"/>
<sequence length="74" mass="8890">MSFTANFLRRKFNRPGNLKTKCYYRHCSRYYKAQISNRISFRHITSYSINRSSRLNRISPKHIPPKLNSQNLVI</sequence>
<keyword evidence="2" id="KW-1185">Reference proteome</keyword>
<dbReference type="Proteomes" id="UP000032304">
    <property type="component" value="Chromosome 12"/>
</dbReference>
<protein>
    <submittedName>
        <fullName evidence="1">Uncharacterized protein</fullName>
    </submittedName>
</protein>
<name>A0A0D2V505_GOSRA</name>
<accession>A0A0D2V505</accession>
<gene>
    <name evidence="1" type="ORF">B456_012G110500</name>
</gene>
<organism evidence="1 2">
    <name type="scientific">Gossypium raimondii</name>
    <name type="common">Peruvian cotton</name>
    <name type="synonym">Gossypium klotzschianum subsp. raimondii</name>
    <dbReference type="NCBI Taxonomy" id="29730"/>
    <lineage>
        <taxon>Eukaryota</taxon>
        <taxon>Viridiplantae</taxon>
        <taxon>Streptophyta</taxon>
        <taxon>Embryophyta</taxon>
        <taxon>Tracheophyta</taxon>
        <taxon>Spermatophyta</taxon>
        <taxon>Magnoliopsida</taxon>
        <taxon>eudicotyledons</taxon>
        <taxon>Gunneridae</taxon>
        <taxon>Pentapetalae</taxon>
        <taxon>rosids</taxon>
        <taxon>malvids</taxon>
        <taxon>Malvales</taxon>
        <taxon>Malvaceae</taxon>
        <taxon>Malvoideae</taxon>
        <taxon>Gossypium</taxon>
    </lineage>
</organism>
<dbReference type="Gramene" id="KJB76859">
    <property type="protein sequence ID" value="KJB76859"/>
    <property type="gene ID" value="B456_012G110500"/>
</dbReference>
<evidence type="ECO:0000313" key="2">
    <source>
        <dbReference type="Proteomes" id="UP000032304"/>
    </source>
</evidence>
<dbReference type="AlphaFoldDB" id="A0A0D2V505"/>
<dbReference type="EMBL" id="CM001751">
    <property type="protein sequence ID" value="KJB76859.1"/>
    <property type="molecule type" value="Genomic_DNA"/>
</dbReference>
<reference evidence="1 2" key="1">
    <citation type="journal article" date="2012" name="Nature">
        <title>Repeated polyploidization of Gossypium genomes and the evolution of spinnable cotton fibres.</title>
        <authorList>
            <person name="Paterson A.H."/>
            <person name="Wendel J.F."/>
            <person name="Gundlach H."/>
            <person name="Guo H."/>
            <person name="Jenkins J."/>
            <person name="Jin D."/>
            <person name="Llewellyn D."/>
            <person name="Showmaker K.C."/>
            <person name="Shu S."/>
            <person name="Udall J."/>
            <person name="Yoo M.J."/>
            <person name="Byers R."/>
            <person name="Chen W."/>
            <person name="Doron-Faigenboim A."/>
            <person name="Duke M.V."/>
            <person name="Gong L."/>
            <person name="Grimwood J."/>
            <person name="Grover C."/>
            <person name="Grupp K."/>
            <person name="Hu G."/>
            <person name="Lee T.H."/>
            <person name="Li J."/>
            <person name="Lin L."/>
            <person name="Liu T."/>
            <person name="Marler B.S."/>
            <person name="Page J.T."/>
            <person name="Roberts A.W."/>
            <person name="Romanel E."/>
            <person name="Sanders W.S."/>
            <person name="Szadkowski E."/>
            <person name="Tan X."/>
            <person name="Tang H."/>
            <person name="Xu C."/>
            <person name="Wang J."/>
            <person name="Wang Z."/>
            <person name="Zhang D."/>
            <person name="Zhang L."/>
            <person name="Ashrafi H."/>
            <person name="Bedon F."/>
            <person name="Bowers J.E."/>
            <person name="Brubaker C.L."/>
            <person name="Chee P.W."/>
            <person name="Das S."/>
            <person name="Gingle A.R."/>
            <person name="Haigler C.H."/>
            <person name="Harker D."/>
            <person name="Hoffmann L.V."/>
            <person name="Hovav R."/>
            <person name="Jones D.C."/>
            <person name="Lemke C."/>
            <person name="Mansoor S."/>
            <person name="ur Rahman M."/>
            <person name="Rainville L.N."/>
            <person name="Rambani A."/>
            <person name="Reddy U.K."/>
            <person name="Rong J.K."/>
            <person name="Saranga Y."/>
            <person name="Scheffler B.E."/>
            <person name="Scheffler J.A."/>
            <person name="Stelly D.M."/>
            <person name="Triplett B.A."/>
            <person name="Van Deynze A."/>
            <person name="Vaslin M.F."/>
            <person name="Waghmare V.N."/>
            <person name="Walford S.A."/>
            <person name="Wright R.J."/>
            <person name="Zaki E.A."/>
            <person name="Zhang T."/>
            <person name="Dennis E.S."/>
            <person name="Mayer K.F."/>
            <person name="Peterson D.G."/>
            <person name="Rokhsar D.S."/>
            <person name="Wang X."/>
            <person name="Schmutz J."/>
        </authorList>
    </citation>
    <scope>NUCLEOTIDE SEQUENCE [LARGE SCALE GENOMIC DNA]</scope>
</reference>
<evidence type="ECO:0000313" key="1">
    <source>
        <dbReference type="EMBL" id="KJB76859.1"/>
    </source>
</evidence>